<protein>
    <submittedName>
        <fullName evidence="6">Uncharacterized protein</fullName>
    </submittedName>
</protein>
<evidence type="ECO:0000313" key="4">
    <source>
        <dbReference type="EMBL" id="XDJ93453.1"/>
    </source>
</evidence>
<name>A0AB39HAI8_9BURK</name>
<evidence type="ECO:0000313" key="2">
    <source>
        <dbReference type="EMBL" id="XDJ88846.1"/>
    </source>
</evidence>
<organism evidence="6">
    <name type="scientific">Castellaniella ginsengisoli</name>
    <dbReference type="NCBI Taxonomy" id="546114"/>
    <lineage>
        <taxon>Bacteria</taxon>
        <taxon>Pseudomonadati</taxon>
        <taxon>Pseudomonadota</taxon>
        <taxon>Betaproteobacteria</taxon>
        <taxon>Burkholderiales</taxon>
        <taxon>Alcaligenaceae</taxon>
        <taxon>Castellaniella</taxon>
    </lineage>
</organism>
<keyword evidence="1" id="KW-1133">Transmembrane helix</keyword>
<feature type="transmembrane region" description="Helical" evidence="1">
    <location>
        <begin position="82"/>
        <end position="102"/>
    </location>
</feature>
<dbReference type="EMBL" id="CP158269">
    <property type="protein sequence ID" value="XDJ88846.1"/>
    <property type="molecule type" value="Genomic_DNA"/>
</dbReference>
<evidence type="ECO:0000313" key="5">
    <source>
        <dbReference type="EMBL" id="XDJ97154.1"/>
    </source>
</evidence>
<gene>
    <name evidence="4" type="ORF">ABRY95_13965</name>
    <name evidence="2" type="ORF">ABRY98_04565</name>
    <name evidence="5" type="ORF">ABRZ05_05455</name>
    <name evidence="6" type="ORF">ABRZ11_05110</name>
    <name evidence="3" type="ORF">ABRZ12_11205</name>
</gene>
<dbReference type="EMBL" id="CP158270">
    <property type="protein sequence ID" value="XDJ90221.1"/>
    <property type="molecule type" value="Genomic_DNA"/>
</dbReference>
<evidence type="ECO:0000313" key="6">
    <source>
        <dbReference type="EMBL" id="XDJ99801.1"/>
    </source>
</evidence>
<feature type="transmembrane region" description="Helical" evidence="1">
    <location>
        <begin position="114"/>
        <end position="134"/>
    </location>
</feature>
<dbReference type="EMBL" id="CP158272">
    <property type="protein sequence ID" value="XDJ99801.1"/>
    <property type="molecule type" value="Genomic_DNA"/>
</dbReference>
<keyword evidence="1" id="KW-0472">Membrane</keyword>
<sequence>MTTSPVVALAMGILAAIWFAKSGVGTIAPADMKAALSVLVGCAAAILGFLVSTGALLYAVANTALARNMQRTGYFQSLLANLFMAAGSFFLSLVAGAVNLFIPPIPSGLLPGFSHFEIGMVGFVFFNAAAYFMLIPLGHKMWLLLSNLEPENPKSLE</sequence>
<accession>A0AB39HAI8</accession>
<evidence type="ECO:0000313" key="3">
    <source>
        <dbReference type="EMBL" id="XDJ90221.1"/>
    </source>
</evidence>
<proteinExistence type="predicted"/>
<evidence type="ECO:0000256" key="1">
    <source>
        <dbReference type="SAM" id="Phobius"/>
    </source>
</evidence>
<dbReference type="AlphaFoldDB" id="A0AB39HAI8"/>
<dbReference type="EMBL" id="CP158273">
    <property type="protein sequence ID" value="XDJ97154.1"/>
    <property type="molecule type" value="Genomic_DNA"/>
</dbReference>
<reference evidence="6" key="1">
    <citation type="submission" date="2024-05" db="EMBL/GenBank/DDBJ databases">
        <authorList>
            <person name="Luo Y.-C."/>
            <person name="Nicholds J."/>
            <person name="Mortimer T."/>
            <person name="Maboni G."/>
        </authorList>
    </citation>
    <scope>NUCLEOTIDE SEQUENCE</scope>
    <source>
        <strain evidence="5">124370</strain>
        <strain evidence="6">124566</strain>
        <strain evidence="4">124953</strain>
        <strain evidence="3">130308</strain>
        <strain evidence="2">130416</strain>
    </source>
</reference>
<dbReference type="EMBL" id="CP158271">
    <property type="protein sequence ID" value="XDJ93453.1"/>
    <property type="molecule type" value="Genomic_DNA"/>
</dbReference>
<keyword evidence="1" id="KW-0812">Transmembrane</keyword>
<dbReference type="RefSeq" id="WP_368649005.1">
    <property type="nucleotide sequence ID" value="NZ_CP158269.1"/>
</dbReference>
<feature type="transmembrane region" description="Helical" evidence="1">
    <location>
        <begin position="38"/>
        <end position="61"/>
    </location>
</feature>